<comment type="similarity">
    <text evidence="8">Belongs to the two pore domain potassium channel (TC 1.A.1.8) family.</text>
</comment>
<dbReference type="GO" id="GO:0030322">
    <property type="term" value="P:stabilization of membrane potential"/>
    <property type="evidence" value="ECO:0007669"/>
    <property type="project" value="TreeGrafter"/>
</dbReference>
<keyword evidence="3 8" id="KW-0812">Transmembrane</keyword>
<evidence type="ECO:0000256" key="5">
    <source>
        <dbReference type="ARBA" id="ARBA00023065"/>
    </source>
</evidence>
<evidence type="ECO:0000313" key="11">
    <source>
        <dbReference type="EMBL" id="VDK89363.1"/>
    </source>
</evidence>
<dbReference type="STRING" id="42156.A0A3P6U3A0"/>
<dbReference type="InterPro" id="IPR013099">
    <property type="entry name" value="K_chnl_dom"/>
</dbReference>
<dbReference type="SUPFAM" id="SSF81324">
    <property type="entry name" value="Voltage-gated potassium channels"/>
    <property type="match status" value="1"/>
</dbReference>
<dbReference type="OrthoDB" id="5875334at2759"/>
<dbReference type="Proteomes" id="UP000277928">
    <property type="component" value="Unassembled WGS sequence"/>
</dbReference>
<keyword evidence="2 8" id="KW-0813">Transport</keyword>
<organism evidence="11 12">
    <name type="scientific">Litomosoides sigmodontis</name>
    <name type="common">Filarial nematode worm</name>
    <dbReference type="NCBI Taxonomy" id="42156"/>
    <lineage>
        <taxon>Eukaryota</taxon>
        <taxon>Metazoa</taxon>
        <taxon>Ecdysozoa</taxon>
        <taxon>Nematoda</taxon>
        <taxon>Chromadorea</taxon>
        <taxon>Rhabditida</taxon>
        <taxon>Spirurina</taxon>
        <taxon>Spiruromorpha</taxon>
        <taxon>Filarioidea</taxon>
        <taxon>Onchocercidae</taxon>
        <taxon>Litomosoides</taxon>
    </lineage>
</organism>
<comment type="subcellular location">
    <subcellularLocation>
        <location evidence="1">Membrane</location>
        <topology evidence="1">Multi-pass membrane protein</topology>
    </subcellularLocation>
</comment>
<keyword evidence="7 8" id="KW-0407">Ion channel</keyword>
<feature type="transmembrane region" description="Helical" evidence="9">
    <location>
        <begin position="142"/>
        <end position="163"/>
    </location>
</feature>
<evidence type="ECO:0000259" key="10">
    <source>
        <dbReference type="Pfam" id="PF07885"/>
    </source>
</evidence>
<feature type="domain" description="Potassium channel" evidence="10">
    <location>
        <begin position="150"/>
        <end position="217"/>
    </location>
</feature>
<gene>
    <name evidence="11" type="ORF">NLS_LOCUS9108</name>
</gene>
<evidence type="ECO:0000256" key="4">
    <source>
        <dbReference type="ARBA" id="ARBA00022989"/>
    </source>
</evidence>
<feature type="transmembrane region" description="Helical" evidence="9">
    <location>
        <begin position="197"/>
        <end position="222"/>
    </location>
</feature>
<dbReference type="GO" id="GO:0005886">
    <property type="term" value="C:plasma membrane"/>
    <property type="evidence" value="ECO:0007669"/>
    <property type="project" value="TreeGrafter"/>
</dbReference>
<evidence type="ECO:0000256" key="7">
    <source>
        <dbReference type="ARBA" id="ARBA00023303"/>
    </source>
</evidence>
<dbReference type="InterPro" id="IPR003280">
    <property type="entry name" value="2pore_dom_K_chnl"/>
</dbReference>
<dbReference type="AlphaFoldDB" id="A0A3P6U3A0"/>
<dbReference type="PANTHER" id="PTHR11003">
    <property type="entry name" value="POTASSIUM CHANNEL, SUBFAMILY K"/>
    <property type="match status" value="1"/>
</dbReference>
<evidence type="ECO:0000256" key="9">
    <source>
        <dbReference type="SAM" id="Phobius"/>
    </source>
</evidence>
<dbReference type="Pfam" id="PF07885">
    <property type="entry name" value="Ion_trans_2"/>
    <property type="match status" value="2"/>
</dbReference>
<accession>A0A3P6U3A0</accession>
<dbReference type="GO" id="GO:0022841">
    <property type="term" value="F:potassium ion leak channel activity"/>
    <property type="evidence" value="ECO:0007669"/>
    <property type="project" value="TreeGrafter"/>
</dbReference>
<evidence type="ECO:0000256" key="8">
    <source>
        <dbReference type="RuleBase" id="RU003857"/>
    </source>
</evidence>
<protein>
    <recommendedName>
        <fullName evidence="10">Potassium channel domain-containing protein</fullName>
    </recommendedName>
</protein>
<dbReference type="GO" id="GO:0015271">
    <property type="term" value="F:outward rectifier potassium channel activity"/>
    <property type="evidence" value="ECO:0007669"/>
    <property type="project" value="TreeGrafter"/>
</dbReference>
<evidence type="ECO:0000256" key="6">
    <source>
        <dbReference type="ARBA" id="ARBA00023136"/>
    </source>
</evidence>
<keyword evidence="4 9" id="KW-1133">Transmembrane helix</keyword>
<feature type="domain" description="Potassium channel" evidence="10">
    <location>
        <begin position="77"/>
        <end position="112"/>
    </location>
</feature>
<reference evidence="11 12" key="1">
    <citation type="submission" date="2018-08" db="EMBL/GenBank/DDBJ databases">
        <authorList>
            <person name="Laetsch R D."/>
            <person name="Stevens L."/>
            <person name="Kumar S."/>
            <person name="Blaxter L. M."/>
        </authorList>
    </citation>
    <scope>NUCLEOTIDE SEQUENCE [LARGE SCALE GENOMIC DNA]</scope>
</reference>
<dbReference type="PANTHER" id="PTHR11003:SF334">
    <property type="entry name" value="FI03418P"/>
    <property type="match status" value="1"/>
</dbReference>
<name>A0A3P6U3A0_LITSI</name>
<evidence type="ECO:0000256" key="3">
    <source>
        <dbReference type="ARBA" id="ARBA00022692"/>
    </source>
</evidence>
<evidence type="ECO:0000256" key="1">
    <source>
        <dbReference type="ARBA" id="ARBA00004141"/>
    </source>
</evidence>
<keyword evidence="5 8" id="KW-0406">Ion transport</keyword>
<sequence length="231" mass="26389">MYRADESKWIERDSPDVVPISRMKGHIQKGFFYKCLLKNISRDLDNFGFVFEPVRLALATRVQISNLPPLLLPLVAGEYFPRTVKGRLLTVAYAIVGIPLNAAFISDLGELIARIVHRALHCFQRCILNKKTDDPCIEYKKLSLILLIAFLMLPTIAIIVKGVEHSREWDYVDSLYYTFTTVTLIGLGDFTPQPSYIQFFILMPLFFIAETLFALALGFLTVSYNCRQLQT</sequence>
<evidence type="ECO:0000256" key="2">
    <source>
        <dbReference type="ARBA" id="ARBA00022448"/>
    </source>
</evidence>
<keyword evidence="6 9" id="KW-0472">Membrane</keyword>
<dbReference type="PRINTS" id="PR01333">
    <property type="entry name" value="2POREKCHANEL"/>
</dbReference>
<dbReference type="EMBL" id="UYRX01001366">
    <property type="protein sequence ID" value="VDK89363.1"/>
    <property type="molecule type" value="Genomic_DNA"/>
</dbReference>
<proteinExistence type="inferred from homology"/>
<keyword evidence="12" id="KW-1185">Reference proteome</keyword>
<evidence type="ECO:0000313" key="12">
    <source>
        <dbReference type="Proteomes" id="UP000277928"/>
    </source>
</evidence>
<dbReference type="OMA" id="SKWIERD"/>
<dbReference type="Gene3D" id="1.10.287.70">
    <property type="match status" value="1"/>
</dbReference>